<dbReference type="eggNOG" id="ENOG502TDMQ">
    <property type="taxonomic scope" value="Eukaryota"/>
</dbReference>
<proteinExistence type="predicted"/>
<dbReference type="InParanoid" id="B2VT40"/>
<dbReference type="HOGENOM" id="CLU_987457_0_0_1"/>
<name>B2VT40_PYRTR</name>
<dbReference type="OMA" id="PMDARHV"/>
<organism evidence="2 3">
    <name type="scientific">Pyrenophora tritici-repentis (strain Pt-1C-BFP)</name>
    <name type="common">Wheat tan spot fungus</name>
    <name type="synonym">Drechslera tritici-repentis</name>
    <dbReference type="NCBI Taxonomy" id="426418"/>
    <lineage>
        <taxon>Eukaryota</taxon>
        <taxon>Fungi</taxon>
        <taxon>Dikarya</taxon>
        <taxon>Ascomycota</taxon>
        <taxon>Pezizomycotina</taxon>
        <taxon>Dothideomycetes</taxon>
        <taxon>Pleosporomycetidae</taxon>
        <taxon>Pleosporales</taxon>
        <taxon>Pleosporineae</taxon>
        <taxon>Pleosporaceae</taxon>
        <taxon>Pyrenophora</taxon>
    </lineage>
</organism>
<reference evidence="3" key="1">
    <citation type="journal article" date="2013" name="G3 (Bethesda)">
        <title>Comparative genomics of a plant-pathogenic fungus, Pyrenophora tritici-repentis, reveals transduplication and the impact of repeat elements on pathogenicity and population divergence.</title>
        <authorList>
            <person name="Manning V.A."/>
            <person name="Pandelova I."/>
            <person name="Dhillon B."/>
            <person name="Wilhelm L.J."/>
            <person name="Goodwin S.B."/>
            <person name="Berlin A.M."/>
            <person name="Figueroa M."/>
            <person name="Freitag M."/>
            <person name="Hane J.K."/>
            <person name="Henrissat B."/>
            <person name="Holman W.H."/>
            <person name="Kodira C.D."/>
            <person name="Martin J."/>
            <person name="Oliver R.P."/>
            <person name="Robbertse B."/>
            <person name="Schackwitz W."/>
            <person name="Schwartz D.C."/>
            <person name="Spatafora J.W."/>
            <person name="Turgeon B.G."/>
            <person name="Yandava C."/>
            <person name="Young S."/>
            <person name="Zhou S."/>
            <person name="Zeng Q."/>
            <person name="Grigoriev I.V."/>
            <person name="Ma L.-J."/>
            <person name="Ciuffetti L.M."/>
        </authorList>
    </citation>
    <scope>NUCLEOTIDE SEQUENCE [LARGE SCALE GENOMIC DNA]</scope>
    <source>
        <strain evidence="3">Pt-1C-BFP</strain>
    </source>
</reference>
<sequence>MPKTKAIVISGPMDARHVGGVNLLGNGSSGFSHYFNNATIQQDERPSHAFATSGKIEVPKRSDTMNSPIRRPSLHFKASFSMLGRQSSVRQPDETEKSDSESVHRSLRMKSSMSRLRQRVGLESYDTVKTPSPEPSLKPEATQMYAPLRQDWNEPAHLTALPVYTPIKDVRSASTSASPPRKPLVQRRPSLPFKSQSQDVNARPAQPPARQHRADSGTAIDFRDVPVKERPVPFKEIMAVSSHAERMALYKKTRDYWATALAAYVPPPQMRYMFRTVERPWFP</sequence>
<dbReference type="AlphaFoldDB" id="B2VT40"/>
<dbReference type="Proteomes" id="UP000001471">
    <property type="component" value="Unassembled WGS sequence"/>
</dbReference>
<feature type="region of interest" description="Disordered" evidence="1">
    <location>
        <begin position="81"/>
        <end position="139"/>
    </location>
</feature>
<accession>B2VT40</accession>
<evidence type="ECO:0000313" key="2">
    <source>
        <dbReference type="EMBL" id="EDU41314.1"/>
    </source>
</evidence>
<dbReference type="OrthoDB" id="5151921at2759"/>
<dbReference type="KEGG" id="ptrr:6338613"/>
<gene>
    <name evidence="2" type="ORF">PTRG_01876</name>
</gene>
<dbReference type="EMBL" id="DS231615">
    <property type="protein sequence ID" value="EDU41314.1"/>
    <property type="molecule type" value="Genomic_DNA"/>
</dbReference>
<evidence type="ECO:0000313" key="3">
    <source>
        <dbReference type="Proteomes" id="UP000001471"/>
    </source>
</evidence>
<feature type="region of interest" description="Disordered" evidence="1">
    <location>
        <begin position="171"/>
        <end position="216"/>
    </location>
</feature>
<feature type="compositionally biased region" description="Basic and acidic residues" evidence="1">
    <location>
        <begin position="91"/>
        <end position="104"/>
    </location>
</feature>
<protein>
    <submittedName>
        <fullName evidence="2">Uncharacterized protein</fullName>
    </submittedName>
</protein>
<evidence type="ECO:0000256" key="1">
    <source>
        <dbReference type="SAM" id="MobiDB-lite"/>
    </source>
</evidence>
<dbReference type="GeneID" id="6338613"/>